<keyword evidence="2" id="KW-0808">Transferase</keyword>
<dbReference type="SUPFAM" id="SSF53335">
    <property type="entry name" value="S-adenosyl-L-methionine-dependent methyltransferases"/>
    <property type="match status" value="1"/>
</dbReference>
<dbReference type="Gene3D" id="3.40.50.150">
    <property type="entry name" value="Vaccinia Virus protein VP39"/>
    <property type="match status" value="1"/>
</dbReference>
<accession>A0A1H7F6Q9</accession>
<name>A0A1H7F6Q9_9GAMM</name>
<dbReference type="RefSeq" id="WP_090249377.1">
    <property type="nucleotide sequence ID" value="NZ_FOAA01000001.1"/>
</dbReference>
<protein>
    <submittedName>
        <fullName evidence="2">Methyltransferase domain-containing protein</fullName>
    </submittedName>
</protein>
<evidence type="ECO:0000259" key="1">
    <source>
        <dbReference type="Pfam" id="PF08241"/>
    </source>
</evidence>
<evidence type="ECO:0000313" key="2">
    <source>
        <dbReference type="EMBL" id="SEK18885.1"/>
    </source>
</evidence>
<feature type="domain" description="Methyltransferase type 11" evidence="1">
    <location>
        <begin position="81"/>
        <end position="128"/>
    </location>
</feature>
<dbReference type="GO" id="GO:0008757">
    <property type="term" value="F:S-adenosylmethionine-dependent methyltransferase activity"/>
    <property type="evidence" value="ECO:0007669"/>
    <property type="project" value="InterPro"/>
</dbReference>
<gene>
    <name evidence="2" type="ORF">SAMN05444515_10141</name>
</gene>
<dbReference type="STRING" id="1396821.SAMN05444515_10141"/>
<dbReference type="GO" id="GO:0032259">
    <property type="term" value="P:methylation"/>
    <property type="evidence" value="ECO:0007669"/>
    <property type="project" value="UniProtKB-KW"/>
</dbReference>
<dbReference type="InterPro" id="IPR029063">
    <property type="entry name" value="SAM-dependent_MTases_sf"/>
</dbReference>
<dbReference type="EMBL" id="FOAA01000001">
    <property type="protein sequence ID" value="SEK18885.1"/>
    <property type="molecule type" value="Genomic_DNA"/>
</dbReference>
<dbReference type="InterPro" id="IPR013216">
    <property type="entry name" value="Methyltransf_11"/>
</dbReference>
<reference evidence="3" key="1">
    <citation type="submission" date="2016-10" db="EMBL/GenBank/DDBJ databases">
        <authorList>
            <person name="Varghese N."/>
            <person name="Submissions S."/>
        </authorList>
    </citation>
    <scope>NUCLEOTIDE SEQUENCE [LARGE SCALE GENOMIC DNA]</scope>
    <source>
        <strain evidence="3">DSM 241</strain>
    </source>
</reference>
<keyword evidence="2" id="KW-0489">Methyltransferase</keyword>
<keyword evidence="3" id="KW-1185">Reference proteome</keyword>
<dbReference type="Proteomes" id="UP000199256">
    <property type="component" value="Unassembled WGS sequence"/>
</dbReference>
<organism evidence="2 3">
    <name type="scientific">Ectothiorhodospira marina</name>
    <dbReference type="NCBI Taxonomy" id="1396821"/>
    <lineage>
        <taxon>Bacteria</taxon>
        <taxon>Pseudomonadati</taxon>
        <taxon>Pseudomonadota</taxon>
        <taxon>Gammaproteobacteria</taxon>
        <taxon>Chromatiales</taxon>
        <taxon>Ectothiorhodospiraceae</taxon>
        <taxon>Ectothiorhodospira</taxon>
    </lineage>
</organism>
<sequence>MSRAHIPIVDCQDALRRWYSTPPGRALLAALQVHLERFLPELFGFHALQLGQVALGEDLLASSRINHRFCMEYRSGEGHVAALPEAWPVQADSLDLVVLMHTLELSEDPHQVMREVERTLLPEGNVIIVGFNPLSPVGLWEMLPGRRGSTPWARPCYSTGRTREWLSLLGFEVLARAYAGFTPPAGGTGLKERLSIVQGLGGRNLPYLGGAYVILARKRVSTMTPMRPRWRAVRGMVPGGVAKPLCRRRDRE</sequence>
<evidence type="ECO:0000313" key="3">
    <source>
        <dbReference type="Proteomes" id="UP000199256"/>
    </source>
</evidence>
<dbReference type="OrthoDB" id="6191410at2"/>
<dbReference type="AlphaFoldDB" id="A0A1H7F6Q9"/>
<proteinExistence type="predicted"/>
<dbReference type="Pfam" id="PF08241">
    <property type="entry name" value="Methyltransf_11"/>
    <property type="match status" value="1"/>
</dbReference>